<dbReference type="EMBL" id="NBNE01000779">
    <property type="protein sequence ID" value="OWZ17289.1"/>
    <property type="molecule type" value="Genomic_DNA"/>
</dbReference>
<comment type="caution">
    <text evidence="1">The sequence shown here is derived from an EMBL/GenBank/DDBJ whole genome shotgun (WGS) entry which is preliminary data.</text>
</comment>
<dbReference type="AlphaFoldDB" id="A0A225WJI5"/>
<organism evidence="1 2">
    <name type="scientific">Phytophthora megakarya</name>
    <dbReference type="NCBI Taxonomy" id="4795"/>
    <lineage>
        <taxon>Eukaryota</taxon>
        <taxon>Sar</taxon>
        <taxon>Stramenopiles</taxon>
        <taxon>Oomycota</taxon>
        <taxon>Peronosporomycetes</taxon>
        <taxon>Peronosporales</taxon>
        <taxon>Peronosporaceae</taxon>
        <taxon>Phytophthora</taxon>
    </lineage>
</organism>
<proteinExistence type="predicted"/>
<dbReference type="STRING" id="4795.A0A225WJI5"/>
<reference evidence="2" key="1">
    <citation type="submission" date="2017-03" db="EMBL/GenBank/DDBJ databases">
        <title>Phytopthora megakarya and P. palmivora, two closely related causual agents of cacao black pod achieved similar genome size and gene model numbers by different mechanisms.</title>
        <authorList>
            <person name="Ali S."/>
            <person name="Shao J."/>
            <person name="Larry D.J."/>
            <person name="Kronmiller B."/>
            <person name="Shen D."/>
            <person name="Strem M.D."/>
            <person name="Melnick R.L."/>
            <person name="Guiltinan M.J."/>
            <person name="Tyler B.M."/>
            <person name="Meinhardt L.W."/>
            <person name="Bailey B.A."/>
        </authorList>
    </citation>
    <scope>NUCLEOTIDE SEQUENCE [LARGE SCALE GENOMIC DNA]</scope>
    <source>
        <strain evidence="2">zdho120</strain>
    </source>
</reference>
<evidence type="ECO:0000313" key="2">
    <source>
        <dbReference type="Proteomes" id="UP000198211"/>
    </source>
</evidence>
<accession>A0A225WJI5</accession>
<protein>
    <submittedName>
        <fullName evidence="1">Uncharacterized protein</fullName>
    </submittedName>
</protein>
<dbReference type="Proteomes" id="UP000198211">
    <property type="component" value="Unassembled WGS sequence"/>
</dbReference>
<name>A0A225WJI5_9STRA</name>
<evidence type="ECO:0000313" key="1">
    <source>
        <dbReference type="EMBL" id="OWZ17289.1"/>
    </source>
</evidence>
<gene>
    <name evidence="1" type="ORF">PHMEG_0008786</name>
</gene>
<sequence>MYSTASHSNSSRAATCSRRLLCRTRLAHCCQTQWNLTLSCLSLLQHRGPNTPGARAAVTRCAEERVSALENYLDDDCTLTLSELRHRLFENFGVRIPTSTVSAKLVNKLITVKQVHTIREYVDTITNSLFYDNVSLLEVRRVPSTCNNEVNQLQRQTFSAKLIKHISDGEYIVYYDETNYNLFCMQNQGRAMKGERAVVICQPSQGKNLQVQYAVSTEDGLVLHQPQWGSIRMEENADFAKKHLLDTH</sequence>
<keyword evidence="2" id="KW-1185">Reference proteome</keyword>
<dbReference type="OrthoDB" id="113192at2759"/>